<organism evidence="2 3">
    <name type="scientific">Listeria rustica</name>
    <dbReference type="NCBI Taxonomy" id="2713503"/>
    <lineage>
        <taxon>Bacteria</taxon>
        <taxon>Bacillati</taxon>
        <taxon>Bacillota</taxon>
        <taxon>Bacilli</taxon>
        <taxon>Bacillales</taxon>
        <taxon>Listeriaceae</taxon>
        <taxon>Listeria</taxon>
    </lineage>
</organism>
<dbReference type="EMBL" id="JABJVM010000003">
    <property type="protein sequence ID" value="MBA3925523.1"/>
    <property type="molecule type" value="Genomic_DNA"/>
</dbReference>
<feature type="region of interest" description="Disordered" evidence="1">
    <location>
        <begin position="121"/>
        <end position="140"/>
    </location>
</feature>
<dbReference type="AlphaFoldDB" id="A0A7W1T4W0"/>
<feature type="compositionally biased region" description="Basic and acidic residues" evidence="1">
    <location>
        <begin position="124"/>
        <end position="140"/>
    </location>
</feature>
<evidence type="ECO:0000256" key="1">
    <source>
        <dbReference type="SAM" id="MobiDB-lite"/>
    </source>
</evidence>
<reference evidence="2 3" key="1">
    <citation type="submission" date="2020-05" db="EMBL/GenBank/DDBJ databases">
        <authorList>
            <person name="Carlin C.R."/>
        </authorList>
    </citation>
    <scope>NUCLEOTIDE SEQUENCE [LARGE SCALE GENOMIC DNA]</scope>
    <source>
        <strain evidence="2 3">FSL W9-0585</strain>
    </source>
</reference>
<dbReference type="Proteomes" id="UP000548787">
    <property type="component" value="Unassembled WGS sequence"/>
</dbReference>
<evidence type="ECO:0000313" key="3">
    <source>
        <dbReference type="Proteomes" id="UP000548787"/>
    </source>
</evidence>
<comment type="caution">
    <text evidence="2">The sequence shown here is derived from an EMBL/GenBank/DDBJ whole genome shotgun (WGS) entry which is preliminary data.</text>
</comment>
<proteinExistence type="predicted"/>
<gene>
    <name evidence="2" type="ORF">HPK16_04125</name>
</gene>
<protein>
    <submittedName>
        <fullName evidence="2">Uncharacterized protein</fullName>
    </submittedName>
</protein>
<dbReference type="RefSeq" id="WP_181675746.1">
    <property type="nucleotide sequence ID" value="NZ_JABJVM010000003.1"/>
</dbReference>
<accession>A0A7W1T4W0</accession>
<name>A0A7W1T4W0_9LIST</name>
<keyword evidence="3" id="KW-1185">Reference proteome</keyword>
<reference evidence="2 3" key="2">
    <citation type="submission" date="2020-08" db="EMBL/GenBank/DDBJ databases">
        <title>Listeria ohnekaius sp. nov. and Listeria portnoyii sp. nov. isolated from non-agricultural and natural environments.</title>
        <authorList>
            <person name="Weller D."/>
            <person name="Belias A.M."/>
            <person name="Liao J."/>
            <person name="Guo S."/>
            <person name="Orsi R.H."/>
            <person name="Wiedmann M."/>
        </authorList>
    </citation>
    <scope>NUCLEOTIDE SEQUENCE [LARGE SCALE GENOMIC DNA]</scope>
    <source>
        <strain evidence="2 3">FSL W9-0585</strain>
    </source>
</reference>
<evidence type="ECO:0000313" key="2">
    <source>
        <dbReference type="EMBL" id="MBA3925523.1"/>
    </source>
</evidence>
<sequence>MKIVMTKDQIAENLGELRFMGATSKDKYQRVGDTQEFVKLEGTYVIEYTIGAPFLGKSITVKVDSREQTPNMKPYAPVELINLAYDPTASATSFNGNARGTLVDRFNCEGVKLVNPSDVLANENGEKMEHKKEEVKAPNK</sequence>